<proteinExistence type="predicted"/>
<evidence type="ECO:0000313" key="2">
    <source>
        <dbReference type="Proteomes" id="UP000009284"/>
    </source>
</evidence>
<protein>
    <submittedName>
        <fullName evidence="1">Putative phage protein</fullName>
    </submittedName>
</protein>
<dbReference type="AlphaFoldDB" id="G4QCU2"/>
<organism evidence="1 2">
    <name type="scientific">Taylorella asinigenitalis (strain MCE3)</name>
    <dbReference type="NCBI Taxonomy" id="1008459"/>
    <lineage>
        <taxon>Bacteria</taxon>
        <taxon>Pseudomonadati</taxon>
        <taxon>Pseudomonadota</taxon>
        <taxon>Betaproteobacteria</taxon>
        <taxon>Burkholderiales</taxon>
        <taxon>Alcaligenaceae</taxon>
        <taxon>Taylorella</taxon>
    </lineage>
</organism>
<dbReference type="RefSeq" id="WP_014111120.1">
    <property type="nucleotide sequence ID" value="NC_016043.1"/>
</dbReference>
<dbReference type="KEGG" id="tas:TASI_0447"/>
<name>G4QCU2_TAYAM</name>
<reference key="1">
    <citation type="submission" date="2011-09" db="EMBL/GenBank/DDBJ databases">
        <title>Genomic characterization of the Taylorella genus.</title>
        <authorList>
            <person name="Hebert L."/>
            <person name="Moumen B."/>
            <person name="Pons N."/>
            <person name="Duquesne F."/>
            <person name="Breuil M.-F."/>
            <person name="Goux D."/>
            <person name="Batto J.-M."/>
            <person name="Renault P."/>
            <person name="Laugier C."/>
            <person name="Petry S."/>
        </authorList>
    </citation>
    <scope>NUCLEOTIDE SEQUENCE</scope>
    <source>
        <strain>MCE3</strain>
    </source>
</reference>
<keyword evidence="2" id="KW-1185">Reference proteome</keyword>
<reference evidence="1 2" key="2">
    <citation type="journal article" date="2012" name="PLoS ONE">
        <title>Genomic characterization of the taylorella genus.</title>
        <authorList>
            <person name="Hebert L."/>
            <person name="Moumen B."/>
            <person name="Pons N."/>
            <person name="Duquesne F."/>
            <person name="Breuil M.F."/>
            <person name="Goux D."/>
            <person name="Batto J.M."/>
            <person name="Laugier C."/>
            <person name="Renault P."/>
            <person name="Petry S."/>
        </authorList>
    </citation>
    <scope>NUCLEOTIDE SEQUENCE [LARGE SCALE GENOMIC DNA]</scope>
    <source>
        <strain evidence="1 2">MCE3</strain>
    </source>
</reference>
<dbReference type="STRING" id="1008459.TASI_0447"/>
<dbReference type="HOGENOM" id="CLU_1795540_0_0_4"/>
<gene>
    <name evidence="1" type="ordered locus">TASI_0447</name>
</gene>
<evidence type="ECO:0000313" key="1">
    <source>
        <dbReference type="EMBL" id="AEP36222.1"/>
    </source>
</evidence>
<accession>G4QCU2</accession>
<sequence length="144" mass="15164">MVKKVVTPSNLNPEHFKIDREAKLIDVIFPADAGIRDIGLEGTNLNITQANGETKQVDLSPAIIAKDSAVQSGSLEGTNLNLVVNDPNADGGTRTVTINVANLINGLLKNGQAKITLNEQLTDAFDEPLGFISTTADVTVVANA</sequence>
<dbReference type="Proteomes" id="UP000009284">
    <property type="component" value="Chromosome"/>
</dbReference>
<dbReference type="EMBL" id="CP003059">
    <property type="protein sequence ID" value="AEP36222.1"/>
    <property type="molecule type" value="Genomic_DNA"/>
</dbReference>